<dbReference type="PROSITE" id="PS51198">
    <property type="entry name" value="UVRD_HELICASE_ATP_BIND"/>
    <property type="match status" value="1"/>
</dbReference>
<dbReference type="Pfam" id="PF01396">
    <property type="entry name" value="Zn_ribbon_Top1"/>
    <property type="match status" value="1"/>
</dbReference>
<evidence type="ECO:0000313" key="13">
    <source>
        <dbReference type="Proteomes" id="UP000596351"/>
    </source>
</evidence>
<dbReference type="PANTHER" id="PTHR11070">
    <property type="entry name" value="UVRD / RECB / PCRA DNA HELICASE FAMILY MEMBER"/>
    <property type="match status" value="1"/>
</dbReference>
<evidence type="ECO:0000256" key="1">
    <source>
        <dbReference type="ARBA" id="ARBA00009922"/>
    </source>
</evidence>
<dbReference type="Gene3D" id="3.40.50.300">
    <property type="entry name" value="P-loop containing nucleotide triphosphate hydrolases"/>
    <property type="match status" value="3"/>
</dbReference>
<dbReference type="InterPro" id="IPR027417">
    <property type="entry name" value="P-loop_NTPase"/>
</dbReference>
<keyword evidence="3 10" id="KW-0378">Hydrolase</keyword>
<accession>A0ABX7ET55</accession>
<dbReference type="Pfam" id="PF13361">
    <property type="entry name" value="UvrD_C"/>
    <property type="match status" value="1"/>
</dbReference>
<dbReference type="EC" id="5.6.2.4" evidence="8"/>
<evidence type="ECO:0000256" key="6">
    <source>
        <dbReference type="ARBA" id="ARBA00023235"/>
    </source>
</evidence>
<dbReference type="InterPro" id="IPR013986">
    <property type="entry name" value="DExx_box_DNA_helicase_dom_sf"/>
</dbReference>
<comment type="catalytic activity">
    <reaction evidence="7">
        <text>Couples ATP hydrolysis with the unwinding of duplex DNA by translocating in the 3'-5' direction.</text>
        <dbReference type="EC" id="5.6.2.4"/>
    </reaction>
</comment>
<feature type="domain" description="UvrD-like helicase ATP-binding" evidence="11">
    <location>
        <begin position="210"/>
        <end position="674"/>
    </location>
</feature>
<dbReference type="GO" id="GO:0004386">
    <property type="term" value="F:helicase activity"/>
    <property type="evidence" value="ECO:0007669"/>
    <property type="project" value="UniProtKB-KW"/>
</dbReference>
<evidence type="ECO:0000256" key="9">
    <source>
        <dbReference type="ARBA" id="ARBA00048988"/>
    </source>
</evidence>
<gene>
    <name evidence="12" type="ORF">D4A92_07615</name>
</gene>
<evidence type="ECO:0000256" key="5">
    <source>
        <dbReference type="ARBA" id="ARBA00022840"/>
    </source>
</evidence>
<dbReference type="InterPro" id="IPR000212">
    <property type="entry name" value="DNA_helicase_UvrD/REP"/>
</dbReference>
<comment type="similarity">
    <text evidence="1">Belongs to the helicase family. UvrD subfamily.</text>
</comment>
<organism evidence="12 13">
    <name type="scientific">Rhizobium rosettiformans</name>
    <dbReference type="NCBI Taxonomy" id="1368430"/>
    <lineage>
        <taxon>Bacteria</taxon>
        <taxon>Pseudomonadati</taxon>
        <taxon>Pseudomonadota</taxon>
        <taxon>Alphaproteobacteria</taxon>
        <taxon>Hyphomicrobiales</taxon>
        <taxon>Rhizobiaceae</taxon>
        <taxon>Rhizobium/Agrobacterium group</taxon>
        <taxon>Rhizobium</taxon>
    </lineage>
</organism>
<dbReference type="InterPro" id="IPR014016">
    <property type="entry name" value="UvrD-like_ATP-bd"/>
</dbReference>
<keyword evidence="4 10" id="KW-0347">Helicase</keyword>
<keyword evidence="2 10" id="KW-0547">Nucleotide-binding</keyword>
<dbReference type="EMBL" id="CP032405">
    <property type="protein sequence ID" value="QRF51309.1"/>
    <property type="molecule type" value="Genomic_DNA"/>
</dbReference>
<evidence type="ECO:0000256" key="4">
    <source>
        <dbReference type="ARBA" id="ARBA00022806"/>
    </source>
</evidence>
<proteinExistence type="inferred from homology"/>
<keyword evidence="6" id="KW-0413">Isomerase</keyword>
<reference evidence="12 13" key="1">
    <citation type="submission" date="2018-09" db="EMBL/GenBank/DDBJ databases">
        <title>Rhizobium sp. MAE2-X.</title>
        <authorList>
            <person name="Lee Y."/>
            <person name="Jeon C.O."/>
        </authorList>
    </citation>
    <scope>NUCLEOTIDE SEQUENCE [LARGE SCALE GENOMIC DNA]</scope>
    <source>
        <strain evidence="12 13">MAE2-X</strain>
    </source>
</reference>
<dbReference type="Gene3D" id="1.10.10.160">
    <property type="match status" value="1"/>
</dbReference>
<comment type="catalytic activity">
    <reaction evidence="9">
        <text>ATP + H2O = ADP + phosphate + H(+)</text>
        <dbReference type="Rhea" id="RHEA:13065"/>
        <dbReference type="ChEBI" id="CHEBI:15377"/>
        <dbReference type="ChEBI" id="CHEBI:15378"/>
        <dbReference type="ChEBI" id="CHEBI:30616"/>
        <dbReference type="ChEBI" id="CHEBI:43474"/>
        <dbReference type="ChEBI" id="CHEBI:456216"/>
        <dbReference type="EC" id="5.6.2.4"/>
    </reaction>
</comment>
<dbReference type="Gene3D" id="3.40.91.30">
    <property type="match status" value="1"/>
</dbReference>
<name>A0ABX7ET55_9HYPH</name>
<evidence type="ECO:0000256" key="7">
    <source>
        <dbReference type="ARBA" id="ARBA00034617"/>
    </source>
</evidence>
<sequence>MKNEWEPSKWGRIVSRSPKWLLVQDGICLTLLIDGDSHTVNVRDSASFSVRNGLLWASVTLKPAGSDAIQVGGLSKSGAANLRANFDDVLSEIRLREDTALLVRAHETMSDWLSKRRSVEDTAASQRRWLTHEMLNSLESERPQLDTARMRMLLRDGSLKARFGQRAIQLEQDLRDWGADIATAWQNLNSKHTDRELIECKELLDKVESKPLTPEQARAVVCFDNRVQVVASAGSGKTSTMVARAAYAIHRGIAKPEQIVMLAFNKKAAEELAERASQSFARLGMYDVPVKAFTFNALGLGIIGRATGKKPDIPQWAIDPADGLRKLADLIDGLKDSSLSFRAQWDLFRFVFKRDLPKPGESAPTAWDEQGRGMVLTADGTRVRSQEEALIANWLFYNGVNYRYEKSYVLDTADATHRQYRPDFYYPDIDLYHEHFALDARGNAPTHFDDYVSGVEWKRNLHLEQGTALIETTSHQVRTGTLFEHLERELTQRGIVLNPNPDRQIPKDGLKPMPAEELIGLVRAFIGHFKSNSMTPADLEERLDRLPTDAFKYRYRMFAALALPIIKAWDEALAAEGGIDFEDMLNLAAKYLEEGAIEEPYQLVMADEFQDSSRARARLCRALVQKKGRFFFAVGDDWQSINRFAGADISVMTGFRDWFGHGQVMKLEQTFRCPQELCDISSRFVSKNPAQLPKKVRSQTPAEGPVIQAYQVDGREQLADAIRQYVERLAERIQSGDVRPGRNGKVSIYVLGRYNADQQYVPRITSAAQKWVTVSFLTIHRSKGSEADFVILPEMISALRGRSFPNTRADDPVLGLAMPAGDNYPDSEERRLFYVALTRAKRSVALFSVRGQCSTFLNELEADGALRIQTSEGEPVQEETCPACRRGVIVQKTGPFGAFRSCSNFPDCRYKPKGTGQENLALRQKAIPSRTTPG</sequence>
<dbReference type="PANTHER" id="PTHR11070:SF63">
    <property type="entry name" value="DNA HELICASE IV"/>
    <property type="match status" value="1"/>
</dbReference>
<feature type="binding site" evidence="10">
    <location>
        <begin position="231"/>
        <end position="238"/>
    </location>
    <ligand>
        <name>ATP</name>
        <dbReference type="ChEBI" id="CHEBI:30616"/>
    </ligand>
</feature>
<evidence type="ECO:0000256" key="10">
    <source>
        <dbReference type="PROSITE-ProRule" id="PRU00560"/>
    </source>
</evidence>
<dbReference type="InterPro" id="IPR014017">
    <property type="entry name" value="DNA_helicase_UvrD-like_C"/>
</dbReference>
<evidence type="ECO:0000256" key="2">
    <source>
        <dbReference type="ARBA" id="ARBA00022741"/>
    </source>
</evidence>
<dbReference type="Pfam" id="PF00580">
    <property type="entry name" value="UvrD-helicase"/>
    <property type="match status" value="1"/>
</dbReference>
<protein>
    <recommendedName>
        <fullName evidence="8">DNA 3'-5' helicase</fullName>
        <ecNumber evidence="8">5.6.2.4</ecNumber>
    </recommendedName>
</protein>
<dbReference type="SUPFAM" id="SSF52540">
    <property type="entry name" value="P-loop containing nucleoside triphosphate hydrolases"/>
    <property type="match status" value="1"/>
</dbReference>
<dbReference type="RefSeq" id="WP_203019083.1">
    <property type="nucleotide sequence ID" value="NZ_CP032405.1"/>
</dbReference>
<dbReference type="Gene3D" id="3.30.65.10">
    <property type="entry name" value="Bacterial Topoisomerase I, domain 1"/>
    <property type="match status" value="1"/>
</dbReference>
<evidence type="ECO:0000259" key="11">
    <source>
        <dbReference type="PROSITE" id="PS51198"/>
    </source>
</evidence>
<keyword evidence="13" id="KW-1185">Reference proteome</keyword>
<dbReference type="SUPFAM" id="SSF57783">
    <property type="entry name" value="Zinc beta-ribbon"/>
    <property type="match status" value="1"/>
</dbReference>
<evidence type="ECO:0000256" key="3">
    <source>
        <dbReference type="ARBA" id="ARBA00022801"/>
    </source>
</evidence>
<dbReference type="InterPro" id="IPR013498">
    <property type="entry name" value="Topo_IA_Znf"/>
</dbReference>
<evidence type="ECO:0000313" key="12">
    <source>
        <dbReference type="EMBL" id="QRF51309.1"/>
    </source>
</evidence>
<dbReference type="Proteomes" id="UP000596351">
    <property type="component" value="Chromosome"/>
</dbReference>
<evidence type="ECO:0000256" key="8">
    <source>
        <dbReference type="ARBA" id="ARBA00034808"/>
    </source>
</evidence>
<keyword evidence="5 10" id="KW-0067">ATP-binding</keyword>